<evidence type="ECO:0000256" key="2">
    <source>
        <dbReference type="ARBA" id="ARBA00011900"/>
    </source>
</evidence>
<keyword evidence="4" id="KW-0808">Transferase</keyword>
<evidence type="ECO:0000256" key="3">
    <source>
        <dbReference type="ARBA" id="ARBA00022603"/>
    </source>
</evidence>
<dbReference type="EC" id="2.1.1.72" evidence="2"/>
<evidence type="ECO:0000256" key="1">
    <source>
        <dbReference type="ARBA" id="ARBA00006594"/>
    </source>
</evidence>
<dbReference type="PANTHER" id="PTHR42933">
    <property type="entry name" value="SLR6095 PROTEIN"/>
    <property type="match status" value="1"/>
</dbReference>
<sequence length="658" mass="72951">MGQNREARMSTQGLGNFIWSIADQLRGVYRPAQYGTATLPFVILRRMECVMDGKREEMQALAESTPNASVMAAKLRKTHDLHFWNTSDYTLKSLLGDPNALAENLLEYTSHFSENVSDIFDRFSFDKTVHKLAEKDRLFLIVEAFSNIDLHPDTVSNADMGEVFEHLIFKFSTASNETAGEHFTPRDAIRLIVDLVLAPDDDLLATPGAVRSIYDPTAGTGGMLSVAEEAILEMNPKAKVTLAGQELNDESYAICKSDMIGKGQAVEAIQLGDTLRDDKHDGKTYDYCLSNPPYGGDWKAAEDVVRREHTKGGGRFDAGLPRISDGQTLFLQHLASKMRPVKSSDANSGGRAGIVLNGSPLFTGGAGSGESEIRRHLIESDLVDAIVALPTNMFYNTGIGTYVWILDNHKSAERRGKIQLIDATSRWTKLRKNLGSKNREISDADRAEIVKIYDDFTEGEQSKILEPDDFGYWEITVEQPLRLRFEVTDDTLGAAMAAKAVSKLSDDEQAIVRAGLESLRGQTWLSRDEFIKALRLALKDAGQAFGAPVVKAVWQAVGEHDDDAEVCTDSKGNVEANTDLRDTELVPFRDTIDAYFEREVKPHVPDAWIDTTKTKIGYEIPFTRLFYRYVPPRPLAEIDGELDALGKEIIALLSEVEG</sequence>
<reference evidence="10 11" key="1">
    <citation type="journal article" date="2019" name="Int. J. Syst. Evol. Microbiol.">
        <title>The Global Catalogue of Microorganisms (GCM) 10K type strain sequencing project: providing services to taxonomists for standard genome sequencing and annotation.</title>
        <authorList>
            <consortium name="The Broad Institute Genomics Platform"/>
            <consortium name="The Broad Institute Genome Sequencing Center for Infectious Disease"/>
            <person name="Wu L."/>
            <person name="Ma J."/>
        </authorList>
    </citation>
    <scope>NUCLEOTIDE SEQUENCE [LARGE SCALE GENOMIC DNA]</scope>
    <source>
        <strain evidence="10 11">JCM 14588</strain>
    </source>
</reference>
<evidence type="ECO:0000313" key="11">
    <source>
        <dbReference type="Proteomes" id="UP001501288"/>
    </source>
</evidence>
<organism evidence="10 11">
    <name type="scientific">Dermacoccus barathri</name>
    <dbReference type="NCBI Taxonomy" id="322601"/>
    <lineage>
        <taxon>Bacteria</taxon>
        <taxon>Bacillati</taxon>
        <taxon>Actinomycetota</taxon>
        <taxon>Actinomycetes</taxon>
        <taxon>Micrococcales</taxon>
        <taxon>Dermacoccaceae</taxon>
        <taxon>Dermacoccus</taxon>
    </lineage>
</organism>
<proteinExistence type="inferred from homology"/>
<evidence type="ECO:0000256" key="6">
    <source>
        <dbReference type="ARBA" id="ARBA00022747"/>
    </source>
</evidence>
<evidence type="ECO:0000256" key="4">
    <source>
        <dbReference type="ARBA" id="ARBA00022679"/>
    </source>
</evidence>
<evidence type="ECO:0000313" key="10">
    <source>
        <dbReference type="EMBL" id="GAA1530695.1"/>
    </source>
</evidence>
<dbReference type="PROSITE" id="PS00092">
    <property type="entry name" value="N6_MTASE"/>
    <property type="match status" value="1"/>
</dbReference>
<dbReference type="InterPro" id="IPR002052">
    <property type="entry name" value="DNA_methylase_N6_adenine_CS"/>
</dbReference>
<dbReference type="GO" id="GO:0008168">
    <property type="term" value="F:methyltransferase activity"/>
    <property type="evidence" value="ECO:0007669"/>
    <property type="project" value="UniProtKB-KW"/>
</dbReference>
<dbReference type="Proteomes" id="UP001501288">
    <property type="component" value="Unassembled WGS sequence"/>
</dbReference>
<dbReference type="GO" id="GO:0032259">
    <property type="term" value="P:methylation"/>
    <property type="evidence" value="ECO:0007669"/>
    <property type="project" value="UniProtKB-KW"/>
</dbReference>
<evidence type="ECO:0000256" key="5">
    <source>
        <dbReference type="ARBA" id="ARBA00022691"/>
    </source>
</evidence>
<dbReference type="PANTHER" id="PTHR42933:SF3">
    <property type="entry name" value="TYPE I RESTRICTION ENZYME MJAVIII METHYLASE SUBUNIT"/>
    <property type="match status" value="1"/>
</dbReference>
<keyword evidence="6" id="KW-0680">Restriction system</keyword>
<keyword evidence="5" id="KW-0949">S-adenosyl-L-methionine</keyword>
<dbReference type="Gene3D" id="1.20.1260.30">
    <property type="match status" value="1"/>
</dbReference>
<dbReference type="Gene3D" id="3.40.50.150">
    <property type="entry name" value="Vaccinia Virus protein VP39"/>
    <property type="match status" value="1"/>
</dbReference>
<dbReference type="Pfam" id="PF12161">
    <property type="entry name" value="HsdM_N"/>
    <property type="match status" value="1"/>
</dbReference>
<dbReference type="PRINTS" id="PR00507">
    <property type="entry name" value="N12N6MTFRASE"/>
</dbReference>
<evidence type="ECO:0000256" key="7">
    <source>
        <dbReference type="ARBA" id="ARBA00047942"/>
    </source>
</evidence>
<comment type="caution">
    <text evidence="10">The sequence shown here is derived from an EMBL/GenBank/DDBJ whole genome shotgun (WGS) entry which is preliminary data.</text>
</comment>
<dbReference type="InterPro" id="IPR051537">
    <property type="entry name" value="DNA_Adenine_Mtase"/>
</dbReference>
<gene>
    <name evidence="10" type="ORF">GCM10009762_01370</name>
</gene>
<feature type="domain" description="N6 adenine-specific DNA methyltransferase N-terminal" evidence="9">
    <location>
        <begin position="14"/>
        <end position="145"/>
    </location>
</feature>
<dbReference type="InterPro" id="IPR038333">
    <property type="entry name" value="T1MK-like_N_sf"/>
</dbReference>
<dbReference type="EMBL" id="BAAANV010000003">
    <property type="protein sequence ID" value="GAA1530695.1"/>
    <property type="molecule type" value="Genomic_DNA"/>
</dbReference>
<comment type="similarity">
    <text evidence="1">Belongs to the N(4)/N(6)-methyltransferase family.</text>
</comment>
<feature type="domain" description="DNA methylase adenine-specific" evidence="8">
    <location>
        <begin position="158"/>
        <end position="459"/>
    </location>
</feature>
<dbReference type="CDD" id="cd02440">
    <property type="entry name" value="AdoMet_MTases"/>
    <property type="match status" value="1"/>
</dbReference>
<keyword evidence="11" id="KW-1185">Reference proteome</keyword>
<dbReference type="Pfam" id="PF02384">
    <property type="entry name" value="N6_Mtase"/>
    <property type="match status" value="1"/>
</dbReference>
<dbReference type="InterPro" id="IPR029063">
    <property type="entry name" value="SAM-dependent_MTases_sf"/>
</dbReference>
<dbReference type="SUPFAM" id="SSF53335">
    <property type="entry name" value="S-adenosyl-L-methionine-dependent methyltransferases"/>
    <property type="match status" value="1"/>
</dbReference>
<evidence type="ECO:0000259" key="9">
    <source>
        <dbReference type="Pfam" id="PF12161"/>
    </source>
</evidence>
<dbReference type="InterPro" id="IPR022749">
    <property type="entry name" value="D12N6_MeTrfase_N"/>
</dbReference>
<name>A0ABN2B0W1_9MICO</name>
<evidence type="ECO:0000259" key="8">
    <source>
        <dbReference type="Pfam" id="PF02384"/>
    </source>
</evidence>
<comment type="catalytic activity">
    <reaction evidence="7">
        <text>a 2'-deoxyadenosine in DNA + S-adenosyl-L-methionine = an N(6)-methyl-2'-deoxyadenosine in DNA + S-adenosyl-L-homocysteine + H(+)</text>
        <dbReference type="Rhea" id="RHEA:15197"/>
        <dbReference type="Rhea" id="RHEA-COMP:12418"/>
        <dbReference type="Rhea" id="RHEA-COMP:12419"/>
        <dbReference type="ChEBI" id="CHEBI:15378"/>
        <dbReference type="ChEBI" id="CHEBI:57856"/>
        <dbReference type="ChEBI" id="CHEBI:59789"/>
        <dbReference type="ChEBI" id="CHEBI:90615"/>
        <dbReference type="ChEBI" id="CHEBI:90616"/>
        <dbReference type="EC" id="2.1.1.72"/>
    </reaction>
</comment>
<dbReference type="InterPro" id="IPR003356">
    <property type="entry name" value="DNA_methylase_A-5"/>
</dbReference>
<keyword evidence="3 10" id="KW-0489">Methyltransferase</keyword>
<accession>A0ABN2B0W1</accession>
<protein>
    <recommendedName>
        <fullName evidence="2">site-specific DNA-methyltransferase (adenine-specific)</fullName>
        <ecNumber evidence="2">2.1.1.72</ecNumber>
    </recommendedName>
</protein>